<sequence>MSAKNQYKLLSITFDASLEEQLHKVLDKAGIDNYVKHNGFVGKMRTCQLLDDHVWPGHFMRYLVQVSKAELDDLRPLLEELSEKFCEEGFRVLVIPVEEII</sequence>
<evidence type="ECO:0000313" key="2">
    <source>
        <dbReference type="Proteomes" id="UP000630660"/>
    </source>
</evidence>
<name>A0A9D5KAY2_UNCW3</name>
<evidence type="ECO:0000313" key="1">
    <source>
        <dbReference type="EMBL" id="MBD3364795.1"/>
    </source>
</evidence>
<dbReference type="EMBL" id="WJKJ01000206">
    <property type="protein sequence ID" value="MBD3364795.1"/>
    <property type="molecule type" value="Genomic_DNA"/>
</dbReference>
<protein>
    <submittedName>
        <fullName evidence="1">Uncharacterized protein</fullName>
    </submittedName>
</protein>
<gene>
    <name evidence="1" type="ORF">GF359_06225</name>
</gene>
<proteinExistence type="predicted"/>
<reference evidence="1" key="1">
    <citation type="submission" date="2019-11" db="EMBL/GenBank/DDBJ databases">
        <title>Microbial mats filling the niche in hypersaline microbial mats.</title>
        <authorList>
            <person name="Wong H.L."/>
            <person name="Macleod F.I."/>
            <person name="White R.A. III"/>
            <person name="Burns B.P."/>
        </authorList>
    </citation>
    <scope>NUCLEOTIDE SEQUENCE</scope>
    <source>
        <strain evidence="1">Bin_327</strain>
    </source>
</reference>
<dbReference type="Proteomes" id="UP000630660">
    <property type="component" value="Unassembled WGS sequence"/>
</dbReference>
<accession>A0A9D5KAY2</accession>
<dbReference type="AlphaFoldDB" id="A0A9D5KAY2"/>
<comment type="caution">
    <text evidence="1">The sequence shown here is derived from an EMBL/GenBank/DDBJ whole genome shotgun (WGS) entry which is preliminary data.</text>
</comment>
<dbReference type="NCBIfam" id="NF045581">
    <property type="entry name" value="PG0541_fam"/>
    <property type="match status" value="1"/>
</dbReference>
<organism evidence="1 2">
    <name type="scientific">candidate division WOR-3 bacterium</name>
    <dbReference type="NCBI Taxonomy" id="2052148"/>
    <lineage>
        <taxon>Bacteria</taxon>
        <taxon>Bacteria division WOR-3</taxon>
    </lineage>
</organism>